<dbReference type="EMBL" id="CP029831">
    <property type="protein sequence ID" value="AWU96228.1"/>
    <property type="molecule type" value="Genomic_DNA"/>
</dbReference>
<reference evidence="1 2" key="1">
    <citation type="submission" date="2018-06" db="EMBL/GenBank/DDBJ databases">
        <title>Complete genome sequencing of Azospirillum sp. M2T2B2.</title>
        <authorList>
            <person name="Heo J."/>
            <person name="Kim S.-J."/>
            <person name="Kwon S.-W."/>
            <person name="Anandham R."/>
        </authorList>
    </citation>
    <scope>NUCLEOTIDE SEQUENCE [LARGE SCALE GENOMIC DNA]</scope>
    <source>
        <strain evidence="1 2">M2T2B2</strain>
        <plasmid evidence="1 2">unnamed7</plasmid>
    </source>
</reference>
<proteinExistence type="predicted"/>
<dbReference type="AlphaFoldDB" id="A0A2U9SEB9"/>
<sequence length="218" mass="23099">MVGAVKAGDIMVKHRYGVDATGIAIKIGQLFSRGKSDFVHAGIASSPTTIIEMDGDGLQENSLLIKNAKYTYDVFRCAIPSIAEGAAQTAIMMRQGVAPGGGFNAGGTTQMPYTIGGAVKSLGRGGGVQSTDRVNTLLDQLLAGGKQAFFCSGHVVYCYLVAMEQANIAIQGSFPLQNMQAVFGMEARYYNPSFLHQHLSNNQNFTRVGKVRGGVRVG</sequence>
<dbReference type="OrthoDB" id="7375594at2"/>
<gene>
    <name evidence="1" type="ORF">DM194_18135</name>
</gene>
<dbReference type="KEGG" id="azm:DM194_18135"/>
<protein>
    <submittedName>
        <fullName evidence="1">Uncharacterized protein</fullName>
    </submittedName>
</protein>
<evidence type="ECO:0000313" key="2">
    <source>
        <dbReference type="Proteomes" id="UP000249605"/>
    </source>
</evidence>
<keyword evidence="1" id="KW-0614">Plasmid</keyword>
<dbReference type="Proteomes" id="UP000249605">
    <property type="component" value="Plasmid unnamed7"/>
</dbReference>
<evidence type="ECO:0000313" key="1">
    <source>
        <dbReference type="EMBL" id="AWU96228.1"/>
    </source>
</evidence>
<geneLocation type="plasmid" evidence="1 2">
    <name>unnamed7</name>
</geneLocation>
<name>A0A2U9SEB9_9PROT</name>
<organism evidence="1 2">
    <name type="scientific">Azospirillum ramasamyi</name>
    <dbReference type="NCBI Taxonomy" id="682998"/>
    <lineage>
        <taxon>Bacteria</taxon>
        <taxon>Pseudomonadati</taxon>
        <taxon>Pseudomonadota</taxon>
        <taxon>Alphaproteobacteria</taxon>
        <taxon>Rhodospirillales</taxon>
        <taxon>Azospirillaceae</taxon>
        <taxon>Azospirillum</taxon>
    </lineage>
</organism>
<accession>A0A2U9SEB9</accession>
<keyword evidence="2" id="KW-1185">Reference proteome</keyword>